<dbReference type="RefSeq" id="WP_147184305.1">
    <property type="nucleotide sequence ID" value="NZ_CP042382.1"/>
</dbReference>
<dbReference type="Gene3D" id="3.10.580.10">
    <property type="entry name" value="CBS-domain"/>
    <property type="match status" value="1"/>
</dbReference>
<gene>
    <name evidence="4" type="ORF">FGL86_09320</name>
</gene>
<dbReference type="PROSITE" id="PS51371">
    <property type="entry name" value="CBS"/>
    <property type="match status" value="2"/>
</dbReference>
<sequence length="139" mass="15683">MKIKDVMTQRPEYLDADATIREVAERMRQNNSGFEPLVQDDKIIGTLTDRDITIQAVAQGKDLDEKASSIATTEVLYTFEDADVKDALKNMQEQKVQRFVVLDNESDKNLVGVVTLGDIANQCQDDDLTREIANCSKHY</sequence>
<dbReference type="Proteomes" id="UP000321272">
    <property type="component" value="Chromosome"/>
</dbReference>
<dbReference type="KEGG" id="paur:FGL86_09320"/>
<dbReference type="PANTHER" id="PTHR48108">
    <property type="entry name" value="CBS DOMAIN-CONTAINING PROTEIN CBSX2, CHLOROPLASTIC"/>
    <property type="match status" value="1"/>
</dbReference>
<name>A0A5B8SWE9_9GAMM</name>
<dbReference type="SUPFAM" id="SSF54631">
    <property type="entry name" value="CBS-domain pair"/>
    <property type="match status" value="1"/>
</dbReference>
<dbReference type="PANTHER" id="PTHR48108:SF34">
    <property type="entry name" value="CBS DOMAIN-CONTAINING PROTEIN YHCV"/>
    <property type="match status" value="1"/>
</dbReference>
<keyword evidence="2" id="KW-0129">CBS domain</keyword>
<evidence type="ECO:0000313" key="4">
    <source>
        <dbReference type="EMBL" id="QEA39253.1"/>
    </source>
</evidence>
<keyword evidence="5" id="KW-1185">Reference proteome</keyword>
<reference evidence="4 5" key="1">
    <citation type="submission" date="2019-06" db="EMBL/GenBank/DDBJ databases">
        <title>Genome analyses of bacteria isolated from kimchi.</title>
        <authorList>
            <person name="Lee S."/>
            <person name="Ahn S."/>
            <person name="Roh S."/>
        </authorList>
    </citation>
    <scope>NUCLEOTIDE SEQUENCE [LARGE SCALE GENOMIC DNA]</scope>
    <source>
        <strain evidence="4 5">CBA4606</strain>
    </source>
</reference>
<dbReference type="Pfam" id="PF00571">
    <property type="entry name" value="CBS"/>
    <property type="match status" value="2"/>
</dbReference>
<evidence type="ECO:0000313" key="5">
    <source>
        <dbReference type="Proteomes" id="UP000321272"/>
    </source>
</evidence>
<dbReference type="SMART" id="SM00116">
    <property type="entry name" value="CBS"/>
    <property type="match status" value="2"/>
</dbReference>
<protein>
    <submittedName>
        <fullName evidence="4">CBS domain-containing protein</fullName>
    </submittedName>
</protein>
<dbReference type="InterPro" id="IPR000644">
    <property type="entry name" value="CBS_dom"/>
</dbReference>
<proteinExistence type="predicted"/>
<evidence type="ECO:0000259" key="3">
    <source>
        <dbReference type="PROSITE" id="PS51371"/>
    </source>
</evidence>
<dbReference type="OrthoDB" id="9794094at2"/>
<evidence type="ECO:0000256" key="2">
    <source>
        <dbReference type="PROSITE-ProRule" id="PRU00703"/>
    </source>
</evidence>
<evidence type="ECO:0000256" key="1">
    <source>
        <dbReference type="ARBA" id="ARBA00022737"/>
    </source>
</evidence>
<dbReference type="InterPro" id="IPR046342">
    <property type="entry name" value="CBS_dom_sf"/>
</dbReference>
<accession>A0A5B8SWE9</accession>
<keyword evidence="1" id="KW-0677">Repeat</keyword>
<organism evidence="4 5">
    <name type="scientific">Pistricoccus aurantiacus</name>
    <dbReference type="NCBI Taxonomy" id="1883414"/>
    <lineage>
        <taxon>Bacteria</taxon>
        <taxon>Pseudomonadati</taxon>
        <taxon>Pseudomonadota</taxon>
        <taxon>Gammaproteobacteria</taxon>
        <taxon>Oceanospirillales</taxon>
        <taxon>Halomonadaceae</taxon>
        <taxon>Pistricoccus</taxon>
    </lineage>
</organism>
<dbReference type="InterPro" id="IPR051462">
    <property type="entry name" value="CBS_domain-containing"/>
</dbReference>
<feature type="domain" description="CBS" evidence="3">
    <location>
        <begin position="7"/>
        <end position="63"/>
    </location>
</feature>
<feature type="domain" description="CBS" evidence="3">
    <location>
        <begin position="71"/>
        <end position="129"/>
    </location>
</feature>
<dbReference type="AlphaFoldDB" id="A0A5B8SWE9"/>
<dbReference type="EMBL" id="CP042382">
    <property type="protein sequence ID" value="QEA39253.1"/>
    <property type="molecule type" value="Genomic_DNA"/>
</dbReference>